<comment type="catalytic activity">
    <reaction evidence="5">
        <text>Hydrolysis of proteins with broad specificity for peptide bonds, and a preference for a large uncharged residue in P1. Hydrolyzes peptide amides.</text>
        <dbReference type="EC" id="3.4.21.62"/>
    </reaction>
</comment>
<dbReference type="InterPro" id="IPR050131">
    <property type="entry name" value="Peptidase_S8_subtilisin-like"/>
</dbReference>
<organism evidence="10 11">
    <name type="scientific">Prorocentrum cordatum</name>
    <dbReference type="NCBI Taxonomy" id="2364126"/>
    <lineage>
        <taxon>Eukaryota</taxon>
        <taxon>Sar</taxon>
        <taxon>Alveolata</taxon>
        <taxon>Dinophyceae</taxon>
        <taxon>Prorocentrales</taxon>
        <taxon>Prorocentraceae</taxon>
        <taxon>Prorocentrum</taxon>
    </lineage>
</organism>
<keyword evidence="3" id="KW-0378">Hydrolase</keyword>
<dbReference type="Pfam" id="PF00082">
    <property type="entry name" value="Peptidase_S8"/>
    <property type="match status" value="1"/>
</dbReference>
<dbReference type="InterPro" id="IPR036852">
    <property type="entry name" value="Peptidase_S8/S53_dom_sf"/>
</dbReference>
<comment type="similarity">
    <text evidence="1 7">Belongs to the peptidase S8 family.</text>
</comment>
<comment type="caution">
    <text evidence="10">The sequence shown here is derived from an EMBL/GenBank/DDBJ whole genome shotgun (WGS) entry which is preliminary data.</text>
</comment>
<evidence type="ECO:0000256" key="3">
    <source>
        <dbReference type="ARBA" id="ARBA00022801"/>
    </source>
</evidence>
<reference evidence="10" key="1">
    <citation type="submission" date="2023-10" db="EMBL/GenBank/DDBJ databases">
        <authorList>
            <person name="Chen Y."/>
            <person name="Shah S."/>
            <person name="Dougan E. K."/>
            <person name="Thang M."/>
            <person name="Chan C."/>
        </authorList>
    </citation>
    <scope>NUCLEOTIDE SEQUENCE [LARGE SCALE GENOMIC DNA]</scope>
</reference>
<keyword evidence="4" id="KW-0720">Serine protease</keyword>
<gene>
    <name evidence="10" type="ORF">PCOR1329_LOCUS10570</name>
</gene>
<evidence type="ECO:0000256" key="1">
    <source>
        <dbReference type="ARBA" id="ARBA00011073"/>
    </source>
</evidence>
<evidence type="ECO:0000256" key="6">
    <source>
        <dbReference type="ARBA" id="ARBA00023619"/>
    </source>
</evidence>
<protein>
    <recommendedName>
        <fullName evidence="6">subtilisin</fullName>
        <ecNumber evidence="6">3.4.21.62</ecNumber>
    </recommendedName>
</protein>
<name>A0ABN9QBW8_9DINO</name>
<accession>A0ABN9QBW8</accession>
<evidence type="ECO:0000313" key="10">
    <source>
        <dbReference type="EMBL" id="CAK0803391.1"/>
    </source>
</evidence>
<evidence type="ECO:0000259" key="9">
    <source>
        <dbReference type="Pfam" id="PF00082"/>
    </source>
</evidence>
<feature type="region of interest" description="Disordered" evidence="8">
    <location>
        <begin position="190"/>
        <end position="210"/>
    </location>
</feature>
<keyword evidence="11" id="KW-1185">Reference proteome</keyword>
<evidence type="ECO:0000256" key="7">
    <source>
        <dbReference type="PROSITE-ProRule" id="PRU01240"/>
    </source>
</evidence>
<sequence length="377" mass="39660">MTPGAATYLGPLQPSSTFYRLVQGLQSSASASRALATAKTRRTLSKRVDMLVADGVTVVVAAGNYDDDACGYNPAFIPSAITVGSYGGTSGSSTDKSPFSNYGSCLDVWAPGTYIYSTYISNDNAVAWASGTSQACPHVSGLAAIMYEEYPTAGSMTASQRWDLVTVSKRTNYVTGIPTTPASVNLVALAPTGSPTPSPPTSSPTPGPTADAGIAVGDPHLQNIHGDRFDLMREGTHVLINIPRGMSAENALLRVQADAARLGGHCADMYFQGVNITGSWAEARQPGGYRYTASQHEAQTPGWVGMGKVELKVVHGHSVSGYQYLNFYVKHLGRAGFAIGGLLGEDDHALESTPPKSCVNQMSLWDISKSKALQNGI</sequence>
<comment type="caution">
    <text evidence="7">Lacks conserved residue(s) required for the propagation of feature annotation.</text>
</comment>
<evidence type="ECO:0000313" key="11">
    <source>
        <dbReference type="Proteomes" id="UP001189429"/>
    </source>
</evidence>
<dbReference type="InterPro" id="IPR000209">
    <property type="entry name" value="Peptidase_S8/S53_dom"/>
</dbReference>
<dbReference type="InterPro" id="IPR023828">
    <property type="entry name" value="Peptidase_S8_Ser-AS"/>
</dbReference>
<dbReference type="PROSITE" id="PS00138">
    <property type="entry name" value="SUBTILASE_SER"/>
    <property type="match status" value="1"/>
</dbReference>
<proteinExistence type="inferred from homology"/>
<dbReference type="SUPFAM" id="SSF52743">
    <property type="entry name" value="Subtilisin-like"/>
    <property type="match status" value="1"/>
</dbReference>
<dbReference type="Proteomes" id="UP001189429">
    <property type="component" value="Unassembled WGS sequence"/>
</dbReference>
<feature type="domain" description="Peptidase S8/S53" evidence="9">
    <location>
        <begin position="42"/>
        <end position="160"/>
    </location>
</feature>
<dbReference type="EC" id="3.4.21.62" evidence="6"/>
<dbReference type="Gene3D" id="3.40.50.200">
    <property type="entry name" value="Peptidase S8/S53 domain"/>
    <property type="match status" value="1"/>
</dbReference>
<dbReference type="PANTHER" id="PTHR43806">
    <property type="entry name" value="PEPTIDASE S8"/>
    <property type="match status" value="1"/>
</dbReference>
<dbReference type="PANTHER" id="PTHR43806:SF58">
    <property type="entry name" value="ALKALINE PROTEASE 1-RELATED"/>
    <property type="match status" value="1"/>
</dbReference>
<evidence type="ECO:0000256" key="5">
    <source>
        <dbReference type="ARBA" id="ARBA00023529"/>
    </source>
</evidence>
<evidence type="ECO:0000256" key="8">
    <source>
        <dbReference type="SAM" id="MobiDB-lite"/>
    </source>
</evidence>
<dbReference type="PROSITE" id="PS51892">
    <property type="entry name" value="SUBTILASE"/>
    <property type="match status" value="1"/>
</dbReference>
<evidence type="ECO:0000256" key="4">
    <source>
        <dbReference type="ARBA" id="ARBA00022825"/>
    </source>
</evidence>
<feature type="compositionally biased region" description="Pro residues" evidence="8">
    <location>
        <begin position="194"/>
        <end position="207"/>
    </location>
</feature>
<evidence type="ECO:0000256" key="2">
    <source>
        <dbReference type="ARBA" id="ARBA00022670"/>
    </source>
</evidence>
<dbReference type="EMBL" id="CAUYUJ010003002">
    <property type="protein sequence ID" value="CAK0803391.1"/>
    <property type="molecule type" value="Genomic_DNA"/>
</dbReference>
<keyword evidence="2" id="KW-0645">Protease</keyword>